<organism evidence="3 4">
    <name type="scientific">Flavilitoribacter nigricans (strain ATCC 23147 / DSM 23189 / NBRC 102662 / NCIMB 1420 / SS-2)</name>
    <name type="common">Lewinella nigricans</name>
    <dbReference type="NCBI Taxonomy" id="1122177"/>
    <lineage>
        <taxon>Bacteria</taxon>
        <taxon>Pseudomonadati</taxon>
        <taxon>Bacteroidota</taxon>
        <taxon>Saprospiria</taxon>
        <taxon>Saprospirales</taxon>
        <taxon>Lewinellaceae</taxon>
        <taxon>Flavilitoribacter</taxon>
    </lineage>
</organism>
<reference evidence="3 4" key="1">
    <citation type="submission" date="2017-10" db="EMBL/GenBank/DDBJ databases">
        <title>The draft genome sequence of Lewinella nigricans NBRC 102662.</title>
        <authorList>
            <person name="Wang K."/>
        </authorList>
    </citation>
    <scope>NUCLEOTIDE SEQUENCE [LARGE SCALE GENOMIC DNA]</scope>
    <source>
        <strain evidence="3 4">NBRC 102662</strain>
    </source>
</reference>
<proteinExistence type="predicted"/>
<dbReference type="PANTHER" id="PTHR37023:SF1">
    <property type="entry name" value="ISSOD25 TRANSPOSASE TNPA_ISSOD25"/>
    <property type="match status" value="1"/>
</dbReference>
<dbReference type="EMBL" id="PDUD01000108">
    <property type="protein sequence ID" value="PHN00559.1"/>
    <property type="molecule type" value="Genomic_DNA"/>
</dbReference>
<dbReference type="Pfam" id="PF04986">
    <property type="entry name" value="Y2_Tnp"/>
    <property type="match status" value="1"/>
</dbReference>
<comment type="caution">
    <text evidence="3">The sequence shown here is derived from an EMBL/GenBank/DDBJ whole genome shotgun (WGS) entry which is preliminary data.</text>
</comment>
<dbReference type="InterPro" id="IPR007069">
    <property type="entry name" value="Transposase_32"/>
</dbReference>
<dbReference type="Pfam" id="PF14319">
    <property type="entry name" value="Zn_Tnp_IS91"/>
    <property type="match status" value="1"/>
</dbReference>
<evidence type="ECO:0000313" key="3">
    <source>
        <dbReference type="EMBL" id="PHN00559.1"/>
    </source>
</evidence>
<dbReference type="AlphaFoldDB" id="A0A2D0MXC6"/>
<protein>
    <submittedName>
        <fullName evidence="3">IS91 family transposase</fullName>
    </submittedName>
</protein>
<sequence length="426" mass="49918">MSIYRLRPVISMYRTSAWKRSRIYYHSGEMRSSYEVADVFRLGMESYQRHRRLSARQLKVVRDIQDCRTGALGGHIDACDACGHVRISYNSCRNSHCPKCQSMAREVWLEKRRAELLPVRYFHLVFTLPSELHDLVRYNERLAYNQLFRLAWESLCSLTADKKYLGATTGMVAVLHTWGQNLHYHPHIHCLIPAGGLTKEGKWKEARKNYLVSVKALSILFRAKYISFLRRAHRQGQLKMGGLCAQWSSLHQMNQLLECVYRKDWVVYAKAPFGGPEHALNYLGRYVKRVAISNDRILKVDEEQRRVSFRWRDYADGNKSKVMSLSCEEFIRRFLQHILPKRFSKVRYYGLMANRDKTKRLSLCFKAMGHVFQPKKVDINWQERLYQLTGIDPNFCPCCQQGRMYIFMVLLPSRAPPTSCPPTNTK</sequence>
<evidence type="ECO:0000313" key="4">
    <source>
        <dbReference type="Proteomes" id="UP000223913"/>
    </source>
</evidence>
<gene>
    <name evidence="3" type="ORF">CRP01_41595</name>
</gene>
<keyword evidence="4" id="KW-1185">Reference proteome</keyword>
<dbReference type="Proteomes" id="UP000223913">
    <property type="component" value="Unassembled WGS sequence"/>
</dbReference>
<dbReference type="GO" id="GO:0004803">
    <property type="term" value="F:transposase activity"/>
    <property type="evidence" value="ECO:0007669"/>
    <property type="project" value="InterPro"/>
</dbReference>
<name>A0A2D0MXC6_FLAN2</name>
<evidence type="ECO:0000259" key="2">
    <source>
        <dbReference type="Pfam" id="PF14319"/>
    </source>
</evidence>
<evidence type="ECO:0000259" key="1">
    <source>
        <dbReference type="Pfam" id="PF04986"/>
    </source>
</evidence>
<feature type="domain" description="Transposase IS801/IS1294" evidence="1">
    <location>
        <begin position="170"/>
        <end position="356"/>
    </location>
</feature>
<dbReference type="InterPro" id="IPR054832">
    <property type="entry name" value="transpos_IS91"/>
</dbReference>
<dbReference type="PANTHER" id="PTHR37023">
    <property type="entry name" value="TRANSPOSASE"/>
    <property type="match status" value="1"/>
</dbReference>
<dbReference type="GO" id="GO:0003677">
    <property type="term" value="F:DNA binding"/>
    <property type="evidence" value="ECO:0007669"/>
    <property type="project" value="InterPro"/>
</dbReference>
<dbReference type="OrthoDB" id="9791273at2"/>
<feature type="domain" description="Transposase zinc-binding" evidence="2">
    <location>
        <begin position="40"/>
        <end position="128"/>
    </location>
</feature>
<dbReference type="GO" id="GO:0006313">
    <property type="term" value="P:DNA transposition"/>
    <property type="evidence" value="ECO:0007669"/>
    <property type="project" value="InterPro"/>
</dbReference>
<dbReference type="InterPro" id="IPR026889">
    <property type="entry name" value="Zn_Tnp"/>
</dbReference>
<accession>A0A2D0MXC6</accession>
<dbReference type="NCBIfam" id="NF033538">
    <property type="entry name" value="transpos_IS91"/>
    <property type="match status" value="1"/>
</dbReference>